<name>A0A427A196_ENSVE</name>
<gene>
    <name evidence="1" type="ORF">B296_00028429</name>
</gene>
<proteinExistence type="predicted"/>
<comment type="caution">
    <text evidence="1">The sequence shown here is derived from an EMBL/GenBank/DDBJ whole genome shotgun (WGS) entry which is preliminary data.</text>
</comment>
<protein>
    <submittedName>
        <fullName evidence="1">Uncharacterized protein</fullName>
    </submittedName>
</protein>
<evidence type="ECO:0000313" key="1">
    <source>
        <dbReference type="EMBL" id="RRT70027.1"/>
    </source>
</evidence>
<reference evidence="1 2" key="1">
    <citation type="journal article" date="2014" name="Agronomy (Basel)">
        <title>A Draft Genome Sequence for Ensete ventricosum, the Drought-Tolerant Tree Against Hunger.</title>
        <authorList>
            <person name="Harrison J."/>
            <person name="Moore K.A."/>
            <person name="Paszkiewicz K."/>
            <person name="Jones T."/>
            <person name="Grant M."/>
            <person name="Ambacheew D."/>
            <person name="Muzemil S."/>
            <person name="Studholme D.J."/>
        </authorList>
    </citation>
    <scope>NUCLEOTIDE SEQUENCE [LARGE SCALE GENOMIC DNA]</scope>
</reference>
<dbReference type="Proteomes" id="UP000287651">
    <property type="component" value="Unassembled WGS sequence"/>
</dbReference>
<evidence type="ECO:0000313" key="2">
    <source>
        <dbReference type="Proteomes" id="UP000287651"/>
    </source>
</evidence>
<organism evidence="1 2">
    <name type="scientific">Ensete ventricosum</name>
    <name type="common">Abyssinian banana</name>
    <name type="synonym">Musa ensete</name>
    <dbReference type="NCBI Taxonomy" id="4639"/>
    <lineage>
        <taxon>Eukaryota</taxon>
        <taxon>Viridiplantae</taxon>
        <taxon>Streptophyta</taxon>
        <taxon>Embryophyta</taxon>
        <taxon>Tracheophyta</taxon>
        <taxon>Spermatophyta</taxon>
        <taxon>Magnoliopsida</taxon>
        <taxon>Liliopsida</taxon>
        <taxon>Zingiberales</taxon>
        <taxon>Musaceae</taxon>
        <taxon>Ensete</taxon>
    </lineage>
</organism>
<accession>A0A427A196</accession>
<dbReference type="AlphaFoldDB" id="A0A427A196"/>
<dbReference type="EMBL" id="AMZH03004158">
    <property type="protein sequence ID" value="RRT70027.1"/>
    <property type="molecule type" value="Genomic_DNA"/>
</dbReference>
<sequence length="111" mass="11832">MVSDVPYRVICAWNAAMCSVGSELPSYASSIGRKNCNGIVHLEFLGRRESHRGDLRHTHLSSLGSYGHLRSFDSPGIESVESEESVSGSGKLWANALGASSERLAAPLEGA</sequence>